<evidence type="ECO:0000313" key="1">
    <source>
        <dbReference type="EMBL" id="QJA57133.1"/>
    </source>
</evidence>
<dbReference type="AlphaFoldDB" id="A0A6M3IIB0"/>
<accession>A0A6M3IIB0</accession>
<gene>
    <name evidence="1" type="ORF">MM415B01704_0001</name>
</gene>
<protein>
    <submittedName>
        <fullName evidence="1">Uncharacterized protein</fullName>
    </submittedName>
</protein>
<sequence>MDTSPQYIKLCEKAEEIQETKRQSGLIHGDYVYAQPNSDFTFFTGKVELFTGNPNLKYGLLGCVFIPRQDQLQEMMMVSTKYVMLYHFDLFYHNLYYDWKPTDSMFTSMEQMFTSMEQLWLAFVMKEKYGKVWSRTEWITS</sequence>
<reference evidence="1" key="1">
    <citation type="submission" date="2020-03" db="EMBL/GenBank/DDBJ databases">
        <title>The deep terrestrial virosphere.</title>
        <authorList>
            <person name="Holmfeldt K."/>
            <person name="Nilsson E."/>
            <person name="Simone D."/>
            <person name="Lopez-Fernandez M."/>
            <person name="Wu X."/>
            <person name="de Brujin I."/>
            <person name="Lundin D."/>
            <person name="Andersson A."/>
            <person name="Bertilsson S."/>
            <person name="Dopson M."/>
        </authorList>
    </citation>
    <scope>NUCLEOTIDE SEQUENCE</scope>
    <source>
        <strain evidence="1">MM415B01704</strain>
    </source>
</reference>
<name>A0A6M3IIB0_9ZZZZ</name>
<dbReference type="EMBL" id="MT141256">
    <property type="protein sequence ID" value="QJA57133.1"/>
    <property type="molecule type" value="Genomic_DNA"/>
</dbReference>
<organism evidence="1">
    <name type="scientific">viral metagenome</name>
    <dbReference type="NCBI Taxonomy" id="1070528"/>
    <lineage>
        <taxon>unclassified sequences</taxon>
        <taxon>metagenomes</taxon>
        <taxon>organismal metagenomes</taxon>
    </lineage>
</organism>
<proteinExistence type="predicted"/>